<dbReference type="Pfam" id="PF22725">
    <property type="entry name" value="GFO_IDH_MocA_C3"/>
    <property type="match status" value="1"/>
</dbReference>
<dbReference type="Gene3D" id="3.40.50.720">
    <property type="entry name" value="NAD(P)-binding Rossmann-like Domain"/>
    <property type="match status" value="1"/>
</dbReference>
<protein>
    <submittedName>
        <fullName evidence="3">Gfo/Idh/MocA family oxidoreductase</fullName>
    </submittedName>
</protein>
<reference evidence="3" key="1">
    <citation type="journal article" date="2021" name="PeerJ">
        <title>Extensive microbial diversity within the chicken gut microbiome revealed by metagenomics and culture.</title>
        <authorList>
            <person name="Gilroy R."/>
            <person name="Ravi A."/>
            <person name="Getino M."/>
            <person name="Pursley I."/>
            <person name="Horton D.L."/>
            <person name="Alikhan N.F."/>
            <person name="Baker D."/>
            <person name="Gharbi K."/>
            <person name="Hall N."/>
            <person name="Watson M."/>
            <person name="Adriaenssens E.M."/>
            <person name="Foster-Nyarko E."/>
            <person name="Jarju S."/>
            <person name="Secka A."/>
            <person name="Antonio M."/>
            <person name="Oren A."/>
            <person name="Chaudhuri R.R."/>
            <person name="La Ragione R."/>
            <person name="Hildebrand F."/>
            <person name="Pallen M.J."/>
        </authorList>
    </citation>
    <scope>NUCLEOTIDE SEQUENCE</scope>
    <source>
        <strain evidence="3">ChiSxjej3B15-572</strain>
    </source>
</reference>
<proteinExistence type="predicted"/>
<reference evidence="3" key="2">
    <citation type="submission" date="2021-04" db="EMBL/GenBank/DDBJ databases">
        <authorList>
            <person name="Gilroy R."/>
        </authorList>
    </citation>
    <scope>NUCLEOTIDE SEQUENCE</scope>
    <source>
        <strain evidence="3">ChiSxjej3B15-572</strain>
    </source>
</reference>
<feature type="domain" description="Gfo/Idh/MocA-like oxidoreductase N-terminal" evidence="1">
    <location>
        <begin position="3"/>
        <end position="119"/>
    </location>
</feature>
<evidence type="ECO:0000313" key="3">
    <source>
        <dbReference type="EMBL" id="HIX36137.1"/>
    </source>
</evidence>
<accession>A0A9D1VIN9</accession>
<dbReference type="SUPFAM" id="SSF55347">
    <property type="entry name" value="Glyceraldehyde-3-phosphate dehydrogenase-like, C-terminal domain"/>
    <property type="match status" value="1"/>
</dbReference>
<dbReference type="AlphaFoldDB" id="A0A9D1VIN9"/>
<dbReference type="InterPro" id="IPR036291">
    <property type="entry name" value="NAD(P)-bd_dom_sf"/>
</dbReference>
<dbReference type="Gene3D" id="3.30.360.10">
    <property type="entry name" value="Dihydrodipicolinate Reductase, domain 2"/>
    <property type="match status" value="1"/>
</dbReference>
<gene>
    <name evidence="3" type="ORF">H9856_07125</name>
</gene>
<dbReference type="Pfam" id="PF01408">
    <property type="entry name" value="GFO_IDH_MocA"/>
    <property type="match status" value="1"/>
</dbReference>
<evidence type="ECO:0000259" key="1">
    <source>
        <dbReference type="Pfam" id="PF01408"/>
    </source>
</evidence>
<organism evidence="3 4">
    <name type="scientific">Candidatus Limosilactobacillus merdigallinarum</name>
    <dbReference type="NCBI Taxonomy" id="2838652"/>
    <lineage>
        <taxon>Bacteria</taxon>
        <taxon>Bacillati</taxon>
        <taxon>Bacillota</taxon>
        <taxon>Bacilli</taxon>
        <taxon>Lactobacillales</taxon>
        <taxon>Lactobacillaceae</taxon>
        <taxon>Limosilactobacillus</taxon>
    </lineage>
</organism>
<dbReference type="InterPro" id="IPR055170">
    <property type="entry name" value="GFO_IDH_MocA-like_dom"/>
</dbReference>
<dbReference type="InterPro" id="IPR000683">
    <property type="entry name" value="Gfo/Idh/MocA-like_OxRdtase_N"/>
</dbReference>
<sequence length="334" mass="37778">MLKLGIIGSHTITEQMLAAANISKRYQLTSVYSRSKERAKHFGQHYGATEFFDDLKAFFTQGSFDVVYIASPNSCHFDQAKLAIENNKQVIVEKPAFVNPQQFQTLRDLLQKHPKVHLVEAARHMYTPLYQLAKDKVKSMQTIQGATITTMKYSSRYDKVLDLSSKTPNIFNPDFAGGALMDLGVYGVYLAVDLFGLPKATHYYPTMIRSGVDGKGVAILTYAGFTVTLNIGKTANSYLPTEIYGLKEAVVFDNAFDTRRISYYDSHQQEHELIPDHLYGNTMLDEMLAFADMFEKPNENAVQERYRKQLTLAKQVNDVMYALRQSANLTFPAD</sequence>
<name>A0A9D1VIN9_9LACO</name>
<dbReference type="Proteomes" id="UP000824231">
    <property type="component" value="Unassembled WGS sequence"/>
</dbReference>
<evidence type="ECO:0000259" key="2">
    <source>
        <dbReference type="Pfam" id="PF22725"/>
    </source>
</evidence>
<dbReference type="PANTHER" id="PTHR43054">
    <property type="match status" value="1"/>
</dbReference>
<dbReference type="EMBL" id="DXFH01000028">
    <property type="protein sequence ID" value="HIX36137.1"/>
    <property type="molecule type" value="Genomic_DNA"/>
</dbReference>
<feature type="domain" description="GFO/IDH/MocA-like oxidoreductase" evidence="2">
    <location>
        <begin position="150"/>
        <end position="247"/>
    </location>
</feature>
<dbReference type="PANTHER" id="PTHR43054:SF1">
    <property type="entry name" value="SCYLLO-INOSITOL 2-DEHYDROGENASE (NADP(+)) IOLU"/>
    <property type="match status" value="1"/>
</dbReference>
<dbReference type="GO" id="GO:0000166">
    <property type="term" value="F:nucleotide binding"/>
    <property type="evidence" value="ECO:0007669"/>
    <property type="project" value="InterPro"/>
</dbReference>
<comment type="caution">
    <text evidence="3">The sequence shown here is derived from an EMBL/GenBank/DDBJ whole genome shotgun (WGS) entry which is preliminary data.</text>
</comment>
<evidence type="ECO:0000313" key="4">
    <source>
        <dbReference type="Proteomes" id="UP000824231"/>
    </source>
</evidence>
<dbReference type="SUPFAM" id="SSF51735">
    <property type="entry name" value="NAD(P)-binding Rossmann-fold domains"/>
    <property type="match status" value="1"/>
</dbReference>